<keyword evidence="1" id="KW-0812">Transmembrane</keyword>
<protein>
    <submittedName>
        <fullName evidence="2">Uncharacterized protein</fullName>
    </submittedName>
</protein>
<keyword evidence="1" id="KW-0472">Membrane</keyword>
<organism evidence="2 3">
    <name type="scientific">Canavalia gladiata</name>
    <name type="common">Sword bean</name>
    <name type="synonym">Dolichos gladiatus</name>
    <dbReference type="NCBI Taxonomy" id="3824"/>
    <lineage>
        <taxon>Eukaryota</taxon>
        <taxon>Viridiplantae</taxon>
        <taxon>Streptophyta</taxon>
        <taxon>Embryophyta</taxon>
        <taxon>Tracheophyta</taxon>
        <taxon>Spermatophyta</taxon>
        <taxon>Magnoliopsida</taxon>
        <taxon>eudicotyledons</taxon>
        <taxon>Gunneridae</taxon>
        <taxon>Pentapetalae</taxon>
        <taxon>rosids</taxon>
        <taxon>fabids</taxon>
        <taxon>Fabales</taxon>
        <taxon>Fabaceae</taxon>
        <taxon>Papilionoideae</taxon>
        <taxon>50 kb inversion clade</taxon>
        <taxon>NPAAA clade</taxon>
        <taxon>indigoferoid/millettioid clade</taxon>
        <taxon>Phaseoleae</taxon>
        <taxon>Canavalia</taxon>
    </lineage>
</organism>
<keyword evidence="1" id="KW-1133">Transmembrane helix</keyword>
<name>A0AAN9KEI5_CANGL</name>
<accession>A0AAN9KEI5</accession>
<evidence type="ECO:0000313" key="3">
    <source>
        <dbReference type="Proteomes" id="UP001367508"/>
    </source>
</evidence>
<keyword evidence="3" id="KW-1185">Reference proteome</keyword>
<evidence type="ECO:0000256" key="1">
    <source>
        <dbReference type="SAM" id="Phobius"/>
    </source>
</evidence>
<feature type="transmembrane region" description="Helical" evidence="1">
    <location>
        <begin position="75"/>
        <end position="97"/>
    </location>
</feature>
<dbReference type="EMBL" id="JAYMYQ010000008">
    <property type="protein sequence ID" value="KAK7315286.1"/>
    <property type="molecule type" value="Genomic_DNA"/>
</dbReference>
<evidence type="ECO:0000313" key="2">
    <source>
        <dbReference type="EMBL" id="KAK7315286.1"/>
    </source>
</evidence>
<feature type="transmembrane region" description="Helical" evidence="1">
    <location>
        <begin position="103"/>
        <end position="121"/>
    </location>
</feature>
<gene>
    <name evidence="2" type="ORF">VNO77_33825</name>
</gene>
<reference evidence="2 3" key="1">
    <citation type="submission" date="2024-01" db="EMBL/GenBank/DDBJ databases">
        <title>The genomes of 5 underutilized Papilionoideae crops provide insights into root nodulation and disease resistanc.</title>
        <authorList>
            <person name="Jiang F."/>
        </authorList>
    </citation>
    <scope>NUCLEOTIDE SEQUENCE [LARGE SCALE GENOMIC DNA]</scope>
    <source>
        <strain evidence="2">LVBAO_FW01</strain>
        <tissue evidence="2">Leaves</tissue>
    </source>
</reference>
<dbReference type="AlphaFoldDB" id="A0AAN9KEI5"/>
<dbReference type="Proteomes" id="UP001367508">
    <property type="component" value="Unassembled WGS sequence"/>
</dbReference>
<proteinExistence type="predicted"/>
<comment type="caution">
    <text evidence="2">The sequence shown here is derived from an EMBL/GenBank/DDBJ whole genome shotgun (WGS) entry which is preliminary data.</text>
</comment>
<sequence>MMSHSFAQKSNVESYIHRITDFLGPPPLPWESYSTENNTIHNYAEMYNSLNLNSGPPLYSDVGHMYTVQLGMLQLLRSFVLLLELWLWMHITIMSLFRAQVGLVVLLIPFGFLCENLYHVLRFKLQ</sequence>